<evidence type="ECO:0000259" key="1">
    <source>
        <dbReference type="PROSITE" id="PS51733"/>
    </source>
</evidence>
<name>K2JT41_9RHOB</name>
<dbReference type="PANTHER" id="PTHR43679">
    <property type="entry name" value="OCTANOYLTRANSFERASE LIPM-RELATED"/>
    <property type="match status" value="1"/>
</dbReference>
<feature type="domain" description="BPL/LPL catalytic" evidence="1">
    <location>
        <begin position="21"/>
        <end position="225"/>
    </location>
</feature>
<accession>K2JT41</accession>
<dbReference type="Pfam" id="PF21948">
    <property type="entry name" value="LplA-B_cat"/>
    <property type="match status" value="1"/>
</dbReference>
<protein>
    <submittedName>
        <fullName evidence="2">Putative lipoate-protein ligase</fullName>
    </submittedName>
</protein>
<dbReference type="EMBL" id="AMRK01000014">
    <property type="protein sequence ID" value="EKE68330.1"/>
    <property type="molecule type" value="Genomic_DNA"/>
</dbReference>
<dbReference type="STRING" id="1208323.B30_18327"/>
<dbReference type="Proteomes" id="UP000006762">
    <property type="component" value="Unassembled WGS sequence"/>
</dbReference>
<reference evidence="2 3" key="1">
    <citation type="submission" date="2012-09" db="EMBL/GenBank/DDBJ databases">
        <title>Celeribacter baekdonensis B30 Genome Sequencing.</title>
        <authorList>
            <person name="Wang W."/>
        </authorList>
    </citation>
    <scope>NUCLEOTIDE SEQUENCE [LARGE SCALE GENOMIC DNA]</scope>
    <source>
        <strain evidence="2 3">B30</strain>
    </source>
</reference>
<keyword evidence="3" id="KW-1185">Reference proteome</keyword>
<dbReference type="SUPFAM" id="SSF55681">
    <property type="entry name" value="Class II aaRS and biotin synthetases"/>
    <property type="match status" value="1"/>
</dbReference>
<evidence type="ECO:0000313" key="3">
    <source>
        <dbReference type="Proteomes" id="UP000006762"/>
    </source>
</evidence>
<keyword evidence="2" id="KW-0436">Ligase</keyword>
<dbReference type="PATRIC" id="fig|1208323.3.peg.3786"/>
<dbReference type="PROSITE" id="PS51733">
    <property type="entry name" value="BPL_LPL_CATALYTIC"/>
    <property type="match status" value="1"/>
</dbReference>
<proteinExistence type="predicted"/>
<dbReference type="eggNOG" id="COG0095">
    <property type="taxonomic scope" value="Bacteria"/>
</dbReference>
<dbReference type="InterPro" id="IPR050664">
    <property type="entry name" value="Octanoyltrans_LipM/LipL"/>
</dbReference>
<dbReference type="RefSeq" id="WP_009573685.1">
    <property type="nucleotide sequence ID" value="NZ_AMRK01000014.1"/>
</dbReference>
<gene>
    <name evidence="2" type="ORF">B30_18327</name>
</gene>
<evidence type="ECO:0000313" key="2">
    <source>
        <dbReference type="EMBL" id="EKE68330.1"/>
    </source>
</evidence>
<dbReference type="OrthoDB" id="7364083at2"/>
<organism evidence="2 3">
    <name type="scientific">Celeribacter baekdonensis B30</name>
    <dbReference type="NCBI Taxonomy" id="1208323"/>
    <lineage>
        <taxon>Bacteria</taxon>
        <taxon>Pseudomonadati</taxon>
        <taxon>Pseudomonadota</taxon>
        <taxon>Alphaproteobacteria</taxon>
        <taxon>Rhodobacterales</taxon>
        <taxon>Roseobacteraceae</taxon>
        <taxon>Celeribacter</taxon>
    </lineage>
</organism>
<dbReference type="PANTHER" id="PTHR43679:SF2">
    <property type="entry name" value="OCTANOYL-[GCVH]:PROTEIN N-OCTANOYLTRANSFERASE"/>
    <property type="match status" value="1"/>
</dbReference>
<dbReference type="InterPro" id="IPR045864">
    <property type="entry name" value="aa-tRNA-synth_II/BPL/LPL"/>
</dbReference>
<dbReference type="AlphaFoldDB" id="K2JT41"/>
<dbReference type="InterPro" id="IPR004143">
    <property type="entry name" value="BPL_LPL_catalytic"/>
</dbReference>
<dbReference type="Gene3D" id="3.30.930.10">
    <property type="entry name" value="Bira Bifunctional Protein, Domain 2"/>
    <property type="match status" value="1"/>
</dbReference>
<comment type="caution">
    <text evidence="2">The sequence shown here is derived from an EMBL/GenBank/DDBJ whole genome shotgun (WGS) entry which is preliminary data.</text>
</comment>
<dbReference type="GO" id="GO:0016874">
    <property type="term" value="F:ligase activity"/>
    <property type="evidence" value="ECO:0007669"/>
    <property type="project" value="UniProtKB-KW"/>
</dbReference>
<sequence>MIVAGFNTACDGIAREMALLQLEQPAALLWSSATPTLVLPAALMRSPHVQEAAAQAERAGFPVVTRRSGGGIVPQGPGTLNLALVLPAPPGFQLEDGYRLICNSLAEALTRFDIRSTTGECARSFCDGTWNVLVEGRKLAGTAQRWRSSGSGPIVLAHAAILVTRPDAAHWSVMDQLHRAAFPGSAKLCCEAHVALTDLMGEGTNPESFSGALARAAEDRLSSLISREVKAA</sequence>